<sequence>MKGVTKGVKILSSKHYPYIYKFFKHKNFKSSFYKACRNIFVLGLGSNMALNNRGSVEILESAFTWLDSHPRIRILQSSPIWRNPPFGFALQNDFYNAVLVCESDLSLVEIFGLMFYMERRFGRGRKRAFKNAPRTLDVDLILFNTLNLQWKHLYVPHRFYTQRSSVMLPMSFIESLC</sequence>
<protein>
    <recommendedName>
        <fullName evidence="4">2-amino-4-hydroxy-6-hydroxymethyldihydropteridine pyrophosphokinase</fullName>
        <ecNumber evidence="3">2.7.6.3</ecNumber>
    </recommendedName>
    <alternativeName>
        <fullName evidence="11">6-hydroxymethyl-7,8-dihydropterin pyrophosphokinase</fullName>
    </alternativeName>
    <alternativeName>
        <fullName evidence="12">7,8-dihydro-6-hydroxymethylpterin-pyrophosphokinase</fullName>
    </alternativeName>
</protein>
<evidence type="ECO:0000256" key="12">
    <source>
        <dbReference type="ARBA" id="ARBA00033413"/>
    </source>
</evidence>
<dbReference type="GO" id="GO:0046656">
    <property type="term" value="P:folic acid biosynthetic process"/>
    <property type="evidence" value="ECO:0007669"/>
    <property type="project" value="UniProtKB-KW"/>
</dbReference>
<evidence type="ECO:0000256" key="4">
    <source>
        <dbReference type="ARBA" id="ARBA00016218"/>
    </source>
</evidence>
<evidence type="ECO:0000256" key="5">
    <source>
        <dbReference type="ARBA" id="ARBA00022679"/>
    </source>
</evidence>
<evidence type="ECO:0000256" key="9">
    <source>
        <dbReference type="ARBA" id="ARBA00022909"/>
    </source>
</evidence>
<dbReference type="Pfam" id="PF01288">
    <property type="entry name" value="HPPK"/>
    <property type="match status" value="1"/>
</dbReference>
<evidence type="ECO:0000256" key="11">
    <source>
        <dbReference type="ARBA" id="ARBA00029766"/>
    </source>
</evidence>
<feature type="domain" description="7,8-dihydro-6-hydroxymethylpterin-pyrophosphokinase" evidence="13">
    <location>
        <begin position="130"/>
        <end position="141"/>
    </location>
</feature>
<dbReference type="GO" id="GO:0046654">
    <property type="term" value="P:tetrahydrofolate biosynthetic process"/>
    <property type="evidence" value="ECO:0007669"/>
    <property type="project" value="UniProtKB-UniPathway"/>
</dbReference>
<dbReference type="PANTHER" id="PTHR43071">
    <property type="entry name" value="2-AMINO-4-HYDROXY-6-HYDROXYMETHYLDIHYDROPTERIDINE PYROPHOSPHOKINASE"/>
    <property type="match status" value="1"/>
</dbReference>
<comment type="function">
    <text evidence="10">Catalyzes the transfer of pyrophosphate from adenosine triphosphate (ATP) to 6-hydroxymethyl-7,8-dihydropterin, an enzymatic step in folate biosynthesis pathway.</text>
</comment>
<reference evidence="14 15" key="1">
    <citation type="submission" date="2018-06" db="EMBL/GenBank/DDBJ databases">
        <authorList>
            <consortium name="Pathogen Informatics"/>
            <person name="Doyle S."/>
        </authorList>
    </citation>
    <scope>NUCLEOTIDE SEQUENCE [LARGE SCALE GENOMIC DNA]</scope>
    <source>
        <strain evidence="14 15">NCTC12221</strain>
    </source>
</reference>
<evidence type="ECO:0000313" key="15">
    <source>
        <dbReference type="Proteomes" id="UP000255335"/>
    </source>
</evidence>
<accession>A0A377JYC9</accession>
<keyword evidence="8" id="KW-0067">ATP-binding</keyword>
<evidence type="ECO:0000259" key="13">
    <source>
        <dbReference type="PROSITE" id="PS00794"/>
    </source>
</evidence>
<keyword evidence="7 14" id="KW-0418">Kinase</keyword>
<keyword evidence="5 14" id="KW-0808">Transferase</keyword>
<dbReference type="AlphaFoldDB" id="A0A377JYC9"/>
<dbReference type="EC" id="2.7.6.3" evidence="3"/>
<dbReference type="CDD" id="cd00483">
    <property type="entry name" value="HPPK"/>
    <property type="match status" value="1"/>
</dbReference>
<dbReference type="NCBIfam" id="TIGR01498">
    <property type="entry name" value="folK"/>
    <property type="match status" value="1"/>
</dbReference>
<proteinExistence type="inferred from homology"/>
<evidence type="ECO:0000256" key="3">
    <source>
        <dbReference type="ARBA" id="ARBA00013253"/>
    </source>
</evidence>
<dbReference type="InterPro" id="IPR000550">
    <property type="entry name" value="Hppk"/>
</dbReference>
<dbReference type="RefSeq" id="WP_115026866.1">
    <property type="nucleotide sequence ID" value="NZ_UGHZ01000003.1"/>
</dbReference>
<dbReference type="Gene3D" id="3.30.70.560">
    <property type="entry name" value="7,8-Dihydro-6-hydroxymethylpterin-pyrophosphokinase HPPK"/>
    <property type="match status" value="1"/>
</dbReference>
<dbReference type="InterPro" id="IPR035907">
    <property type="entry name" value="Hppk_sf"/>
</dbReference>
<dbReference type="SUPFAM" id="SSF55083">
    <property type="entry name" value="6-hydroxymethyl-7,8-dihydropterin pyrophosphokinase, HPPK"/>
    <property type="match status" value="1"/>
</dbReference>
<evidence type="ECO:0000313" key="14">
    <source>
        <dbReference type="EMBL" id="STP13722.1"/>
    </source>
</evidence>
<dbReference type="EMBL" id="UGHZ01000003">
    <property type="protein sequence ID" value="STP13722.1"/>
    <property type="molecule type" value="Genomic_DNA"/>
</dbReference>
<gene>
    <name evidence="14" type="primary">folK</name>
    <name evidence="14" type="ORF">NCTC12221_01800</name>
</gene>
<evidence type="ECO:0000256" key="10">
    <source>
        <dbReference type="ARBA" id="ARBA00029409"/>
    </source>
</evidence>
<evidence type="ECO:0000256" key="6">
    <source>
        <dbReference type="ARBA" id="ARBA00022741"/>
    </source>
</evidence>
<evidence type="ECO:0000256" key="2">
    <source>
        <dbReference type="ARBA" id="ARBA00005810"/>
    </source>
</evidence>
<dbReference type="PROSITE" id="PS00794">
    <property type="entry name" value="HPPK"/>
    <property type="match status" value="1"/>
</dbReference>
<dbReference type="GO" id="GO:0003848">
    <property type="term" value="F:2-amino-4-hydroxy-6-hydroxymethyldihydropteridine diphosphokinase activity"/>
    <property type="evidence" value="ECO:0007669"/>
    <property type="project" value="UniProtKB-EC"/>
</dbReference>
<dbReference type="GO" id="GO:0005524">
    <property type="term" value="F:ATP binding"/>
    <property type="evidence" value="ECO:0007669"/>
    <property type="project" value="UniProtKB-KW"/>
</dbReference>
<dbReference type="PANTHER" id="PTHR43071:SF1">
    <property type="entry name" value="2-AMINO-4-HYDROXY-6-HYDROXYMETHYLDIHYDROPTERIDINE PYROPHOSPHOKINASE"/>
    <property type="match status" value="1"/>
</dbReference>
<comment type="pathway">
    <text evidence="1">Cofactor biosynthesis; tetrahydrofolate biosynthesis; 2-amino-4-hydroxy-6-hydroxymethyl-7,8-dihydropteridine diphosphate from 7,8-dihydroneopterin triphosphate: step 4/4.</text>
</comment>
<evidence type="ECO:0000256" key="1">
    <source>
        <dbReference type="ARBA" id="ARBA00005051"/>
    </source>
</evidence>
<name>A0A377JYC9_9HELI</name>
<evidence type="ECO:0000256" key="8">
    <source>
        <dbReference type="ARBA" id="ARBA00022840"/>
    </source>
</evidence>
<dbReference type="GO" id="GO:0016301">
    <property type="term" value="F:kinase activity"/>
    <property type="evidence" value="ECO:0007669"/>
    <property type="project" value="UniProtKB-KW"/>
</dbReference>
<comment type="similarity">
    <text evidence="2">Belongs to the HPPK family.</text>
</comment>
<organism evidence="14 15">
    <name type="scientific">Helicobacter cinaedi</name>
    <dbReference type="NCBI Taxonomy" id="213"/>
    <lineage>
        <taxon>Bacteria</taxon>
        <taxon>Pseudomonadati</taxon>
        <taxon>Campylobacterota</taxon>
        <taxon>Epsilonproteobacteria</taxon>
        <taxon>Campylobacterales</taxon>
        <taxon>Helicobacteraceae</taxon>
        <taxon>Helicobacter</taxon>
    </lineage>
</organism>
<dbReference type="UniPathway" id="UPA00077">
    <property type="reaction ID" value="UER00155"/>
</dbReference>
<evidence type="ECO:0000256" key="7">
    <source>
        <dbReference type="ARBA" id="ARBA00022777"/>
    </source>
</evidence>
<dbReference type="Proteomes" id="UP000255335">
    <property type="component" value="Unassembled WGS sequence"/>
</dbReference>
<keyword evidence="9" id="KW-0289">Folate biosynthesis</keyword>
<keyword evidence="6" id="KW-0547">Nucleotide-binding</keyword>